<accession>A4BEC4</accession>
<dbReference type="InterPro" id="IPR002035">
    <property type="entry name" value="VWF_A"/>
</dbReference>
<dbReference type="InterPro" id="IPR050768">
    <property type="entry name" value="UPF0353/GerABKA_families"/>
</dbReference>
<dbReference type="HOGENOM" id="CLU_024570_0_1_6"/>
<comment type="caution">
    <text evidence="7">The sequence shown here is derived from an EMBL/GenBank/DDBJ whole genome shotgun (WGS) entry which is preliminary data.</text>
</comment>
<evidence type="ECO:0000256" key="5">
    <source>
        <dbReference type="SAM" id="Phobius"/>
    </source>
</evidence>
<organism evidence="7 8">
    <name type="scientific">Reinekea blandensis MED297</name>
    <dbReference type="NCBI Taxonomy" id="314283"/>
    <lineage>
        <taxon>Bacteria</taxon>
        <taxon>Pseudomonadati</taxon>
        <taxon>Pseudomonadota</taxon>
        <taxon>Gammaproteobacteria</taxon>
        <taxon>Oceanospirillales</taxon>
        <taxon>Saccharospirillaceae</taxon>
        <taxon>Reinekea</taxon>
    </lineage>
</organism>
<dbReference type="PANTHER" id="PTHR22550:SF5">
    <property type="entry name" value="LEUCINE ZIPPER PROTEIN 4"/>
    <property type="match status" value="1"/>
</dbReference>
<dbReference type="Gene3D" id="3.40.50.410">
    <property type="entry name" value="von Willebrand factor, type A domain"/>
    <property type="match status" value="1"/>
</dbReference>
<dbReference type="PANTHER" id="PTHR22550">
    <property type="entry name" value="SPORE GERMINATION PROTEIN"/>
    <property type="match status" value="1"/>
</dbReference>
<feature type="domain" description="VWFA" evidence="6">
    <location>
        <begin position="85"/>
        <end position="276"/>
    </location>
</feature>
<protein>
    <recommendedName>
        <fullName evidence="6">VWFA domain-containing protein</fullName>
    </recommendedName>
</protein>
<dbReference type="Pfam" id="PF00092">
    <property type="entry name" value="VWA"/>
    <property type="match status" value="1"/>
</dbReference>
<evidence type="ECO:0000256" key="3">
    <source>
        <dbReference type="ARBA" id="ARBA00022989"/>
    </source>
</evidence>
<dbReference type="SUPFAM" id="SSF53300">
    <property type="entry name" value="vWA-like"/>
    <property type="match status" value="1"/>
</dbReference>
<gene>
    <name evidence="7" type="ORF">MED297_12762</name>
</gene>
<evidence type="ECO:0000256" key="1">
    <source>
        <dbReference type="ARBA" id="ARBA00022475"/>
    </source>
</evidence>
<keyword evidence="2 5" id="KW-0812">Transmembrane</keyword>
<dbReference type="STRING" id="314283.MED297_12762"/>
<dbReference type="PROSITE" id="PS50234">
    <property type="entry name" value="VWFA"/>
    <property type="match status" value="1"/>
</dbReference>
<evidence type="ECO:0000256" key="2">
    <source>
        <dbReference type="ARBA" id="ARBA00022692"/>
    </source>
</evidence>
<keyword evidence="8" id="KW-1185">Reference proteome</keyword>
<dbReference type="Proteomes" id="UP000005953">
    <property type="component" value="Unassembled WGS sequence"/>
</dbReference>
<dbReference type="RefSeq" id="WP_008042340.1">
    <property type="nucleotide sequence ID" value="NZ_CH724149.1"/>
</dbReference>
<evidence type="ECO:0000259" key="6">
    <source>
        <dbReference type="PROSITE" id="PS50234"/>
    </source>
</evidence>
<sequence>MNIAWPWFLLLIPVVVLVSRLRRHSVDSDQAIDHPMLFELAQQMSGSSSRRMDWRQVLTGLLLIAALIRPQWIGDPLNLDQRGRSLYLAVDLSESMLEQDMIWNQRPVSRYEAMQAVISEFVEDRRGDFIGLVVFGSFADVQAPLTPDLNAIQSLLADLRPGMADSRTAIGDGLALAVRQLRESTTEDRVVVLLSDGENNSGEIRPDEATAVAAAENIRVYTIGFGSAGRDSLLQSFGLRSSSLDEQTLREIAEQTQGRYYRATSSAELAEVFRDIERLEPSDQKTDLQRQTTELYWLPLLGIAVLYLVTLVSHLRTGRSSR</sequence>
<evidence type="ECO:0000313" key="7">
    <source>
        <dbReference type="EMBL" id="EAR09602.1"/>
    </source>
</evidence>
<proteinExistence type="predicted"/>
<dbReference type="EMBL" id="AAOE01000009">
    <property type="protein sequence ID" value="EAR09602.1"/>
    <property type="molecule type" value="Genomic_DNA"/>
</dbReference>
<feature type="transmembrane region" description="Helical" evidence="5">
    <location>
        <begin position="295"/>
        <end position="315"/>
    </location>
</feature>
<evidence type="ECO:0000313" key="8">
    <source>
        <dbReference type="Proteomes" id="UP000005953"/>
    </source>
</evidence>
<dbReference type="OrthoDB" id="6206554at2"/>
<keyword evidence="3 5" id="KW-1133">Transmembrane helix</keyword>
<reference evidence="7 8" key="1">
    <citation type="submission" date="2006-02" db="EMBL/GenBank/DDBJ databases">
        <authorList>
            <person name="Pinhassi J."/>
            <person name="Pedros-Alio C."/>
            <person name="Ferriera S."/>
            <person name="Johnson J."/>
            <person name="Kravitz S."/>
            <person name="Halpern A."/>
            <person name="Remington K."/>
            <person name="Beeson K."/>
            <person name="Tran B."/>
            <person name="Rogers Y.-H."/>
            <person name="Friedman R."/>
            <person name="Venter J.C."/>
        </authorList>
    </citation>
    <scope>NUCLEOTIDE SEQUENCE [LARGE SCALE GENOMIC DNA]</scope>
    <source>
        <strain evidence="7 8">MED297</strain>
    </source>
</reference>
<dbReference type="AlphaFoldDB" id="A4BEC4"/>
<dbReference type="InterPro" id="IPR036465">
    <property type="entry name" value="vWFA_dom_sf"/>
</dbReference>
<keyword evidence="4 5" id="KW-0472">Membrane</keyword>
<evidence type="ECO:0000256" key="4">
    <source>
        <dbReference type="ARBA" id="ARBA00023136"/>
    </source>
</evidence>
<dbReference type="SMART" id="SM00327">
    <property type="entry name" value="VWA"/>
    <property type="match status" value="1"/>
</dbReference>
<keyword evidence="1" id="KW-1003">Cell membrane</keyword>
<name>A4BEC4_9GAMM</name>